<dbReference type="InterPro" id="IPR005467">
    <property type="entry name" value="His_kinase_dom"/>
</dbReference>
<keyword evidence="9" id="KW-0812">Transmembrane</keyword>
<dbReference type="EMBL" id="PNIX01000228">
    <property type="protein sequence ID" value="PMP82277.1"/>
    <property type="molecule type" value="Genomic_DNA"/>
</dbReference>
<feature type="transmembrane region" description="Helical" evidence="9">
    <location>
        <begin position="63"/>
        <end position="82"/>
    </location>
</feature>
<reference evidence="11 12" key="1">
    <citation type="submission" date="2018-01" db="EMBL/GenBank/DDBJ databases">
        <title>Metagenomic assembled genomes from two thermal pools in the Uzon Caldera, Kamchatka, Russia.</title>
        <authorList>
            <person name="Wilkins L."/>
            <person name="Ettinger C."/>
        </authorList>
    </citation>
    <scope>NUCLEOTIDE SEQUENCE [LARGE SCALE GENOMIC DNA]</scope>
    <source>
        <strain evidence="11">ARK-10</strain>
    </source>
</reference>
<dbReference type="PANTHER" id="PTHR43065:SF10">
    <property type="entry name" value="PEROXIDE STRESS-ACTIVATED HISTIDINE KINASE MAK3"/>
    <property type="match status" value="1"/>
</dbReference>
<keyword evidence="5" id="KW-0547">Nucleotide-binding</keyword>
<dbReference type="PRINTS" id="PR00344">
    <property type="entry name" value="BCTRLSENSOR"/>
</dbReference>
<keyword evidence="9" id="KW-1133">Transmembrane helix</keyword>
<evidence type="ECO:0000256" key="6">
    <source>
        <dbReference type="ARBA" id="ARBA00022777"/>
    </source>
</evidence>
<dbReference type="Pfam" id="PF02518">
    <property type="entry name" value="HATPase_c"/>
    <property type="match status" value="1"/>
</dbReference>
<dbReference type="InterPro" id="IPR004358">
    <property type="entry name" value="Sig_transdc_His_kin-like_C"/>
</dbReference>
<evidence type="ECO:0000256" key="5">
    <source>
        <dbReference type="ARBA" id="ARBA00022741"/>
    </source>
</evidence>
<dbReference type="Proteomes" id="UP000236910">
    <property type="component" value="Unassembled WGS sequence"/>
</dbReference>
<dbReference type="AlphaFoldDB" id="A0A2J6X6D9"/>
<organism evidence="11 12">
    <name type="scientific">Caldisericum exile</name>
    <dbReference type="NCBI Taxonomy" id="693075"/>
    <lineage>
        <taxon>Bacteria</taxon>
        <taxon>Pseudomonadati</taxon>
        <taxon>Caldisericota/Cryosericota group</taxon>
        <taxon>Caldisericota</taxon>
        <taxon>Caldisericia</taxon>
        <taxon>Caldisericales</taxon>
        <taxon>Caldisericaceae</taxon>
        <taxon>Caldisericum</taxon>
    </lineage>
</organism>
<comment type="catalytic activity">
    <reaction evidence="1">
        <text>ATP + protein L-histidine = ADP + protein N-phospho-L-histidine.</text>
        <dbReference type="EC" id="2.7.13.3"/>
    </reaction>
</comment>
<sequence>MPILFYVNLVSFIASIIMMFISIRYYFSKESFKNPYLFFMISTSFFWNLDIFFEIFNVPSDQYLLPVFFILFQTIPALMISYGLKFRYLYIAESALFAIGMATSVLLIFSPDLSLAIGILSTFNVIFSITFMRKKYSTLISFTKRSRILSYMVFYGLFSVLEAIIAWLWIYKNPMWPYIAIMNSILIPVYLYTVINLVYEKQLIRISTIFLKNVLYGAIISTLISSILMISYYTNFYFSKNSGIIQFFSMTFVVIFISFLVFGDYLQKIDTFFERLLRTGWGYKREKTIDFVKKSLEIDSLEELNSLVLGYCKSVLNVEDVELFFKEDDGNYTSIKRHLTKNDVPFNDVEKIVDLYNVTFSGIFFEKELFVWMKNAGKVEGFMVLGHKRSGRYSPEDLEWIETLSNHLTFFLSRYRSVQRVLKVEKTMIFQERMAAIGKLSSGVTHEIRNPLNIISTSLQMLKNSSDPKENEKLWKYIEEELSRINSILENFLYFARQKPPVIEDGDPSEIVKKISLLLGESASKKNIEIKTYLPDAPFTSKFDKTMLMEILLNIGTNALDAVEFGGWITFKLENLGNFFRISVSNNGKPIPSSEIQHIFEPFYTTKETGTGLGLSIVYNYINAMKGHVEVKSDEKETTFSVTIPTEVKI</sequence>
<evidence type="ECO:0000313" key="11">
    <source>
        <dbReference type="EMBL" id="PMP82277.1"/>
    </source>
</evidence>
<evidence type="ECO:0000256" key="7">
    <source>
        <dbReference type="ARBA" id="ARBA00022840"/>
    </source>
</evidence>
<dbReference type="Pfam" id="PF00512">
    <property type="entry name" value="HisKA"/>
    <property type="match status" value="1"/>
</dbReference>
<evidence type="ECO:0000256" key="2">
    <source>
        <dbReference type="ARBA" id="ARBA00012438"/>
    </source>
</evidence>
<dbReference type="SUPFAM" id="SSF55781">
    <property type="entry name" value="GAF domain-like"/>
    <property type="match status" value="1"/>
</dbReference>
<dbReference type="SUPFAM" id="SSF47384">
    <property type="entry name" value="Homodimeric domain of signal transducing histidine kinase"/>
    <property type="match status" value="1"/>
</dbReference>
<dbReference type="InterPro" id="IPR036097">
    <property type="entry name" value="HisK_dim/P_sf"/>
</dbReference>
<dbReference type="SMART" id="SM00387">
    <property type="entry name" value="HATPase_c"/>
    <property type="match status" value="1"/>
</dbReference>
<keyword evidence="8" id="KW-0902">Two-component regulatory system</keyword>
<dbReference type="PANTHER" id="PTHR43065">
    <property type="entry name" value="SENSOR HISTIDINE KINASE"/>
    <property type="match status" value="1"/>
</dbReference>
<dbReference type="SUPFAM" id="SSF55874">
    <property type="entry name" value="ATPase domain of HSP90 chaperone/DNA topoisomerase II/histidine kinase"/>
    <property type="match status" value="1"/>
</dbReference>
<feature type="transmembrane region" description="Helical" evidence="9">
    <location>
        <begin position="36"/>
        <end position="57"/>
    </location>
</feature>
<dbReference type="GO" id="GO:0000155">
    <property type="term" value="F:phosphorelay sensor kinase activity"/>
    <property type="evidence" value="ECO:0007669"/>
    <property type="project" value="InterPro"/>
</dbReference>
<evidence type="ECO:0000256" key="1">
    <source>
        <dbReference type="ARBA" id="ARBA00000085"/>
    </source>
</evidence>
<dbReference type="GO" id="GO:0005524">
    <property type="term" value="F:ATP binding"/>
    <property type="evidence" value="ECO:0007669"/>
    <property type="project" value="UniProtKB-KW"/>
</dbReference>
<proteinExistence type="predicted"/>
<dbReference type="CDD" id="cd00075">
    <property type="entry name" value="HATPase"/>
    <property type="match status" value="1"/>
</dbReference>
<dbReference type="CDD" id="cd00082">
    <property type="entry name" value="HisKA"/>
    <property type="match status" value="1"/>
</dbReference>
<comment type="caution">
    <text evidence="11">The sequence shown here is derived from an EMBL/GenBank/DDBJ whole genome shotgun (WGS) entry which is preliminary data.</text>
</comment>
<dbReference type="EC" id="2.7.13.3" evidence="2"/>
<feature type="transmembrane region" description="Helical" evidence="9">
    <location>
        <begin position="176"/>
        <end position="198"/>
    </location>
</feature>
<dbReference type="PROSITE" id="PS50109">
    <property type="entry name" value="HIS_KIN"/>
    <property type="match status" value="1"/>
</dbReference>
<feature type="transmembrane region" description="Helical" evidence="9">
    <location>
        <begin position="89"/>
        <end position="109"/>
    </location>
</feature>
<keyword evidence="7" id="KW-0067">ATP-binding</keyword>
<evidence type="ECO:0000256" key="4">
    <source>
        <dbReference type="ARBA" id="ARBA00022679"/>
    </source>
</evidence>
<evidence type="ECO:0000256" key="9">
    <source>
        <dbReference type="SAM" id="Phobius"/>
    </source>
</evidence>
<dbReference type="Gene3D" id="1.10.287.130">
    <property type="match status" value="1"/>
</dbReference>
<keyword evidence="6" id="KW-0418">Kinase</keyword>
<feature type="transmembrane region" description="Helical" evidence="9">
    <location>
        <begin position="152"/>
        <end position="170"/>
    </location>
</feature>
<protein>
    <recommendedName>
        <fullName evidence="2">histidine kinase</fullName>
        <ecNumber evidence="2">2.7.13.3</ecNumber>
    </recommendedName>
</protein>
<keyword evidence="9" id="KW-0472">Membrane</keyword>
<evidence type="ECO:0000256" key="3">
    <source>
        <dbReference type="ARBA" id="ARBA00022553"/>
    </source>
</evidence>
<keyword evidence="4" id="KW-0808">Transferase</keyword>
<feature type="transmembrane region" description="Helical" evidence="9">
    <location>
        <begin position="6"/>
        <end position="27"/>
    </location>
</feature>
<feature type="transmembrane region" description="Helical" evidence="9">
    <location>
        <begin position="244"/>
        <end position="266"/>
    </location>
</feature>
<dbReference type="SMART" id="SM00388">
    <property type="entry name" value="HisKA"/>
    <property type="match status" value="1"/>
</dbReference>
<name>A0A2J6X6D9_9BACT</name>
<evidence type="ECO:0000259" key="10">
    <source>
        <dbReference type="PROSITE" id="PS50109"/>
    </source>
</evidence>
<accession>A0A2J6X6D9</accession>
<feature type="domain" description="Histidine kinase" evidence="10">
    <location>
        <begin position="443"/>
        <end position="648"/>
    </location>
</feature>
<keyword evidence="3" id="KW-0597">Phosphoprotein</keyword>
<evidence type="ECO:0000313" key="12">
    <source>
        <dbReference type="Proteomes" id="UP000236910"/>
    </source>
</evidence>
<dbReference type="InterPro" id="IPR036890">
    <property type="entry name" value="HATPase_C_sf"/>
</dbReference>
<dbReference type="InterPro" id="IPR003661">
    <property type="entry name" value="HisK_dim/P_dom"/>
</dbReference>
<dbReference type="Gene3D" id="3.30.565.10">
    <property type="entry name" value="Histidine kinase-like ATPase, C-terminal domain"/>
    <property type="match status" value="1"/>
</dbReference>
<gene>
    <name evidence="11" type="ORF">C0175_03860</name>
</gene>
<dbReference type="InterPro" id="IPR003594">
    <property type="entry name" value="HATPase_dom"/>
</dbReference>
<feature type="transmembrane region" description="Helical" evidence="9">
    <location>
        <begin position="115"/>
        <end position="132"/>
    </location>
</feature>
<feature type="transmembrane region" description="Helical" evidence="9">
    <location>
        <begin position="210"/>
        <end position="232"/>
    </location>
</feature>
<evidence type="ECO:0000256" key="8">
    <source>
        <dbReference type="ARBA" id="ARBA00023012"/>
    </source>
</evidence>